<name>A0A1M6IA33_9BACT</name>
<evidence type="ECO:0000256" key="9">
    <source>
        <dbReference type="HAMAP-Rule" id="MF_00365"/>
    </source>
</evidence>
<evidence type="ECO:0000256" key="2">
    <source>
        <dbReference type="ARBA" id="ARBA00008016"/>
    </source>
</evidence>
<evidence type="ECO:0000256" key="1">
    <source>
        <dbReference type="ARBA" id="ARBA00004496"/>
    </source>
</evidence>
<dbReference type="EMBL" id="FQYR01000003">
    <property type="protein sequence ID" value="SHJ31311.1"/>
    <property type="molecule type" value="Genomic_DNA"/>
</dbReference>
<evidence type="ECO:0000256" key="10">
    <source>
        <dbReference type="RuleBase" id="RU000578"/>
    </source>
</evidence>
<dbReference type="Proteomes" id="UP000184510">
    <property type="component" value="Unassembled WGS sequence"/>
</dbReference>
<keyword evidence="6 9" id="KW-0547">Nucleotide-binding</keyword>
<dbReference type="GO" id="GO:0005737">
    <property type="term" value="C:cytoplasm"/>
    <property type="evidence" value="ECO:0007669"/>
    <property type="project" value="UniProtKB-SubCell"/>
</dbReference>
<evidence type="ECO:0000256" key="3">
    <source>
        <dbReference type="ARBA" id="ARBA00020170"/>
    </source>
</evidence>
<dbReference type="NCBIfam" id="TIGR00611">
    <property type="entry name" value="recf"/>
    <property type="match status" value="1"/>
</dbReference>
<dbReference type="InterPro" id="IPR003395">
    <property type="entry name" value="RecF/RecN/SMC_N"/>
</dbReference>
<dbReference type="InterPro" id="IPR018078">
    <property type="entry name" value="DNA-binding_RecF_CS"/>
</dbReference>
<comment type="subcellular location">
    <subcellularLocation>
        <location evidence="1 9 10">Cytoplasm</location>
    </subcellularLocation>
</comment>
<evidence type="ECO:0000259" key="11">
    <source>
        <dbReference type="Pfam" id="PF02463"/>
    </source>
</evidence>
<dbReference type="AlphaFoldDB" id="A0A1M6IA33"/>
<dbReference type="InParanoid" id="A0A1M6IA33"/>
<dbReference type="OrthoDB" id="9803889at2"/>
<dbReference type="GO" id="GO:0006260">
    <property type="term" value="P:DNA replication"/>
    <property type="evidence" value="ECO:0007669"/>
    <property type="project" value="UniProtKB-UniRule"/>
</dbReference>
<dbReference type="GO" id="GO:0000731">
    <property type="term" value="P:DNA synthesis involved in DNA repair"/>
    <property type="evidence" value="ECO:0007669"/>
    <property type="project" value="TreeGrafter"/>
</dbReference>
<dbReference type="STRING" id="1123071.SAMN02745181_1733"/>
<evidence type="ECO:0000256" key="7">
    <source>
        <dbReference type="ARBA" id="ARBA00022840"/>
    </source>
</evidence>
<keyword evidence="4 9" id="KW-0963">Cytoplasm</keyword>
<feature type="domain" description="RecF/RecN/SMC N-terminal" evidence="11">
    <location>
        <begin position="1"/>
        <end position="329"/>
    </location>
</feature>
<dbReference type="SUPFAM" id="SSF52540">
    <property type="entry name" value="P-loop containing nucleoside triphosphate hydrolases"/>
    <property type="match status" value="1"/>
</dbReference>
<protein>
    <recommendedName>
        <fullName evidence="3 9">DNA replication and repair protein RecF</fullName>
    </recommendedName>
</protein>
<dbReference type="FunCoup" id="A0A1M6IA33">
    <property type="interactions" value="175"/>
</dbReference>
<dbReference type="GO" id="GO:0005524">
    <property type="term" value="F:ATP binding"/>
    <property type="evidence" value="ECO:0007669"/>
    <property type="project" value="UniProtKB-UniRule"/>
</dbReference>
<gene>
    <name evidence="9" type="primary">recF</name>
    <name evidence="12" type="ORF">SAMN02745181_1733</name>
</gene>
<dbReference type="GO" id="GO:0003697">
    <property type="term" value="F:single-stranded DNA binding"/>
    <property type="evidence" value="ECO:0007669"/>
    <property type="project" value="UniProtKB-UniRule"/>
</dbReference>
<evidence type="ECO:0000256" key="6">
    <source>
        <dbReference type="ARBA" id="ARBA00022741"/>
    </source>
</evidence>
<keyword evidence="7 9" id="KW-0067">ATP-binding</keyword>
<dbReference type="PROSITE" id="PS00618">
    <property type="entry name" value="RECF_2"/>
    <property type="match status" value="1"/>
</dbReference>
<evidence type="ECO:0000256" key="8">
    <source>
        <dbReference type="ARBA" id="ARBA00023125"/>
    </source>
</evidence>
<organism evidence="12 13">
    <name type="scientific">Rubritalea squalenifaciens DSM 18772</name>
    <dbReference type="NCBI Taxonomy" id="1123071"/>
    <lineage>
        <taxon>Bacteria</taxon>
        <taxon>Pseudomonadati</taxon>
        <taxon>Verrucomicrobiota</taxon>
        <taxon>Verrucomicrobiia</taxon>
        <taxon>Verrucomicrobiales</taxon>
        <taxon>Rubritaleaceae</taxon>
        <taxon>Rubritalea</taxon>
    </lineage>
</organism>
<dbReference type="PANTHER" id="PTHR32182">
    <property type="entry name" value="DNA REPLICATION AND REPAIR PROTEIN RECF"/>
    <property type="match status" value="1"/>
</dbReference>
<accession>A0A1M6IA33</accession>
<reference evidence="12 13" key="1">
    <citation type="submission" date="2016-11" db="EMBL/GenBank/DDBJ databases">
        <authorList>
            <person name="Jaros S."/>
            <person name="Januszkiewicz K."/>
            <person name="Wedrychowicz H."/>
        </authorList>
    </citation>
    <scope>NUCLEOTIDE SEQUENCE [LARGE SCALE GENOMIC DNA]</scope>
    <source>
        <strain evidence="12 13">DSM 18772</strain>
    </source>
</reference>
<dbReference type="Gene3D" id="3.40.50.300">
    <property type="entry name" value="P-loop containing nucleotide triphosphate hydrolases"/>
    <property type="match status" value="1"/>
</dbReference>
<dbReference type="HAMAP" id="MF_00365">
    <property type="entry name" value="RecF"/>
    <property type="match status" value="1"/>
</dbReference>
<keyword evidence="5 9" id="KW-0235">DNA replication</keyword>
<feature type="binding site" evidence="9">
    <location>
        <begin position="29"/>
        <end position="36"/>
    </location>
    <ligand>
        <name>ATP</name>
        <dbReference type="ChEBI" id="CHEBI:30616"/>
    </ligand>
</feature>
<dbReference type="InterPro" id="IPR027417">
    <property type="entry name" value="P-loop_NTPase"/>
</dbReference>
<dbReference type="Gene3D" id="1.20.1050.90">
    <property type="entry name" value="RecF/RecN/SMC, N-terminal domain"/>
    <property type="match status" value="1"/>
</dbReference>
<evidence type="ECO:0000256" key="5">
    <source>
        <dbReference type="ARBA" id="ARBA00022705"/>
    </source>
</evidence>
<evidence type="ECO:0000313" key="12">
    <source>
        <dbReference type="EMBL" id="SHJ31311.1"/>
    </source>
</evidence>
<dbReference type="InterPro" id="IPR001238">
    <property type="entry name" value="DNA-binding_RecF"/>
</dbReference>
<proteinExistence type="inferred from homology"/>
<comment type="similarity">
    <text evidence="2 9 10">Belongs to the RecF family.</text>
</comment>
<dbReference type="Pfam" id="PF02463">
    <property type="entry name" value="SMC_N"/>
    <property type="match status" value="1"/>
</dbReference>
<keyword evidence="8 9" id="KW-0238">DNA-binding</keyword>
<dbReference type="InterPro" id="IPR042174">
    <property type="entry name" value="RecF_2"/>
</dbReference>
<comment type="function">
    <text evidence="9 10">The RecF protein is involved in DNA metabolism; it is required for DNA replication and normal SOS inducibility. RecF binds preferentially to single-stranded, linear DNA. It also seems to bind ATP.</text>
</comment>
<keyword evidence="9 10" id="KW-0234">DNA repair</keyword>
<dbReference type="PANTHER" id="PTHR32182:SF0">
    <property type="entry name" value="DNA REPLICATION AND REPAIR PROTEIN RECF"/>
    <property type="match status" value="1"/>
</dbReference>
<keyword evidence="9 10" id="KW-0227">DNA damage</keyword>
<dbReference type="GO" id="GO:0009432">
    <property type="term" value="P:SOS response"/>
    <property type="evidence" value="ECO:0007669"/>
    <property type="project" value="UniProtKB-UniRule"/>
</dbReference>
<evidence type="ECO:0000313" key="13">
    <source>
        <dbReference type="Proteomes" id="UP000184510"/>
    </source>
</evidence>
<dbReference type="GO" id="GO:0006302">
    <property type="term" value="P:double-strand break repair"/>
    <property type="evidence" value="ECO:0007669"/>
    <property type="project" value="TreeGrafter"/>
</dbReference>
<keyword evidence="13" id="KW-1185">Reference proteome</keyword>
<sequence>MLTSLRLLNFRCFESLSLELPEEGALFVGHNAQGKTSILEAVCVLVRLHSPRAKSMRPLMKFDASEFGIAGEGWERDLQVRHSRAGSKMLIDGEELKTQGEYLENGGLVVWMGNEDVELVRGSGGGRRRYLDFICSQLDQGYRRALSRYRRALKARNLLLKEPRLREDSIQAYTEILIEHGEYITSARQHVLTLLAPHLANTQKSVSGREEILAFEYQPGSGGSMVRAFESTAESERRQRQTLAGPHRDDFKILLNGLPAGDYASEGQQRTIALAMKLAQGDVLRSVGGKMPVYLLDDIFGELDPQRRNALMRYLPKSAQKLITTTNLDWMDQDLAGWSRYLVDAGSAKLEDS</sequence>
<keyword evidence="9 10" id="KW-0742">SOS response</keyword>
<evidence type="ECO:0000256" key="4">
    <source>
        <dbReference type="ARBA" id="ARBA00022490"/>
    </source>
</evidence>
<dbReference type="RefSeq" id="WP_143183328.1">
    <property type="nucleotide sequence ID" value="NZ_FQYR01000003.1"/>
</dbReference>